<gene>
    <name evidence="2" type="ORF">PLEPLA_LOCUS17865</name>
</gene>
<comment type="caution">
    <text evidence="2">The sequence shown here is derived from an EMBL/GenBank/DDBJ whole genome shotgun (WGS) entry which is preliminary data.</text>
</comment>
<keyword evidence="3" id="KW-1185">Reference proteome</keyword>
<feature type="region of interest" description="Disordered" evidence="1">
    <location>
        <begin position="33"/>
        <end position="52"/>
    </location>
</feature>
<dbReference type="Proteomes" id="UP001153269">
    <property type="component" value="Unassembled WGS sequence"/>
</dbReference>
<reference evidence="2" key="1">
    <citation type="submission" date="2020-03" db="EMBL/GenBank/DDBJ databases">
        <authorList>
            <person name="Weist P."/>
        </authorList>
    </citation>
    <scope>NUCLEOTIDE SEQUENCE</scope>
</reference>
<dbReference type="EMBL" id="CADEAL010001180">
    <property type="protein sequence ID" value="CAB1429885.1"/>
    <property type="molecule type" value="Genomic_DNA"/>
</dbReference>
<dbReference type="AlphaFoldDB" id="A0A9N7YFS5"/>
<name>A0A9N7YFS5_PLEPL</name>
<sequence>MFNENTAVHPLGMYCHLLTLSLDDCCQAGAEQTQTEEESYLPRDRRSTGSQINSIRSSATFPLMTKVLIAEVNEEHINKWRRKKRKRERRRAMRWVVQHCPHILNMVV</sequence>
<accession>A0A9N7YFS5</accession>
<proteinExistence type="predicted"/>
<organism evidence="2 3">
    <name type="scientific">Pleuronectes platessa</name>
    <name type="common">European plaice</name>
    <dbReference type="NCBI Taxonomy" id="8262"/>
    <lineage>
        <taxon>Eukaryota</taxon>
        <taxon>Metazoa</taxon>
        <taxon>Chordata</taxon>
        <taxon>Craniata</taxon>
        <taxon>Vertebrata</taxon>
        <taxon>Euteleostomi</taxon>
        <taxon>Actinopterygii</taxon>
        <taxon>Neopterygii</taxon>
        <taxon>Teleostei</taxon>
        <taxon>Neoteleostei</taxon>
        <taxon>Acanthomorphata</taxon>
        <taxon>Carangaria</taxon>
        <taxon>Pleuronectiformes</taxon>
        <taxon>Pleuronectoidei</taxon>
        <taxon>Pleuronectidae</taxon>
        <taxon>Pleuronectes</taxon>
    </lineage>
</organism>
<evidence type="ECO:0000313" key="2">
    <source>
        <dbReference type="EMBL" id="CAB1429885.1"/>
    </source>
</evidence>
<evidence type="ECO:0000256" key="1">
    <source>
        <dbReference type="SAM" id="MobiDB-lite"/>
    </source>
</evidence>
<protein>
    <submittedName>
        <fullName evidence="2">Uncharacterized protein</fullName>
    </submittedName>
</protein>
<evidence type="ECO:0000313" key="3">
    <source>
        <dbReference type="Proteomes" id="UP001153269"/>
    </source>
</evidence>